<evidence type="ECO:0008006" key="3">
    <source>
        <dbReference type="Google" id="ProtNLM"/>
    </source>
</evidence>
<dbReference type="RefSeq" id="WP_260974811.1">
    <property type="nucleotide sequence ID" value="NZ_JAOANI010000009.1"/>
</dbReference>
<reference evidence="1" key="1">
    <citation type="journal article" date="2022" name="Front. Microbiol.">
        <title>Genome-based taxonomic rearrangement of Oceanobacter-related bacteria including the description of Thalassolituus hydrocarbonoclasticus sp. nov. and Thalassolituus pacificus sp. nov. and emended description of the genus Thalassolituus.</title>
        <authorList>
            <person name="Dong C."/>
            <person name="Wei L."/>
            <person name="Wang J."/>
            <person name="Lai Q."/>
            <person name="Huang Z."/>
            <person name="Shao Z."/>
        </authorList>
    </citation>
    <scope>NUCLEOTIDE SEQUENCE</scope>
    <source>
        <strain evidence="1">59MF3M-4</strain>
    </source>
</reference>
<gene>
    <name evidence="1" type="ORF">NYR02_02460</name>
</gene>
<evidence type="ECO:0000313" key="1">
    <source>
        <dbReference type="EMBL" id="MCT7357883.1"/>
    </source>
</evidence>
<dbReference type="AlphaFoldDB" id="A0A9X2WCG4"/>
<evidence type="ECO:0000313" key="2">
    <source>
        <dbReference type="Proteomes" id="UP001147830"/>
    </source>
</evidence>
<sequence>MNTVPFAKSALKEALLAALDGEIAAALNAARQAQETASHEGNKPENQYDTLALEAAYLAHGQSERIRELQETRILIGQWPVPDFSEDDTIASGALIQLLDTQNNSAQQNQRWLWIAPVGGRQLVTEGRTIAVLSTQAPLAQTLMRLSIGDEVVMGKERWEIGGVW</sequence>
<accession>A0A9X2WCG4</accession>
<proteinExistence type="predicted"/>
<keyword evidence="2" id="KW-1185">Reference proteome</keyword>
<dbReference type="EMBL" id="JAOANI010000009">
    <property type="protein sequence ID" value="MCT7357883.1"/>
    <property type="molecule type" value="Genomic_DNA"/>
</dbReference>
<organism evidence="1 2">
    <name type="scientific">Thalassolituus pacificus</name>
    <dbReference type="NCBI Taxonomy" id="2975440"/>
    <lineage>
        <taxon>Bacteria</taxon>
        <taxon>Pseudomonadati</taxon>
        <taxon>Pseudomonadota</taxon>
        <taxon>Gammaproteobacteria</taxon>
        <taxon>Oceanospirillales</taxon>
        <taxon>Oceanospirillaceae</taxon>
        <taxon>Thalassolituus</taxon>
    </lineage>
</organism>
<dbReference type="Proteomes" id="UP001147830">
    <property type="component" value="Unassembled WGS sequence"/>
</dbReference>
<name>A0A9X2WCG4_9GAMM</name>
<reference evidence="1" key="2">
    <citation type="submission" date="2022-08" db="EMBL/GenBank/DDBJ databases">
        <authorList>
            <person name="Dong C."/>
        </authorList>
    </citation>
    <scope>NUCLEOTIDE SEQUENCE</scope>
    <source>
        <strain evidence="1">59MF3M-4</strain>
    </source>
</reference>
<protein>
    <recommendedName>
        <fullName evidence="3">Transcription elongation factor GreAB</fullName>
    </recommendedName>
</protein>
<comment type="caution">
    <text evidence="1">The sequence shown here is derived from an EMBL/GenBank/DDBJ whole genome shotgun (WGS) entry which is preliminary data.</text>
</comment>